<organism evidence="2 3">
    <name type="scientific">Triparma retinervis</name>
    <dbReference type="NCBI Taxonomy" id="2557542"/>
    <lineage>
        <taxon>Eukaryota</taxon>
        <taxon>Sar</taxon>
        <taxon>Stramenopiles</taxon>
        <taxon>Ochrophyta</taxon>
        <taxon>Bolidophyceae</taxon>
        <taxon>Parmales</taxon>
        <taxon>Triparmaceae</taxon>
        <taxon>Triparma</taxon>
    </lineage>
</organism>
<feature type="region of interest" description="Disordered" evidence="1">
    <location>
        <begin position="196"/>
        <end position="267"/>
    </location>
</feature>
<feature type="compositionally biased region" description="Low complexity" evidence="1">
    <location>
        <begin position="230"/>
        <end position="244"/>
    </location>
</feature>
<comment type="caution">
    <text evidence="2">The sequence shown here is derived from an EMBL/GenBank/DDBJ whole genome shotgun (WGS) entry which is preliminary data.</text>
</comment>
<feature type="non-terminal residue" evidence="2">
    <location>
        <position position="267"/>
    </location>
</feature>
<evidence type="ECO:0000313" key="3">
    <source>
        <dbReference type="Proteomes" id="UP001165082"/>
    </source>
</evidence>
<keyword evidence="3" id="KW-1185">Reference proteome</keyword>
<dbReference type="Proteomes" id="UP001165082">
    <property type="component" value="Unassembled WGS sequence"/>
</dbReference>
<dbReference type="AlphaFoldDB" id="A0A9W6ZF82"/>
<protein>
    <submittedName>
        <fullName evidence="2">Uncharacterized protein</fullName>
    </submittedName>
</protein>
<dbReference type="EMBL" id="BRXZ01001906">
    <property type="protein sequence ID" value="GMH49419.1"/>
    <property type="molecule type" value="Genomic_DNA"/>
</dbReference>
<evidence type="ECO:0000313" key="2">
    <source>
        <dbReference type="EMBL" id="GMH49419.1"/>
    </source>
</evidence>
<feature type="compositionally biased region" description="Acidic residues" evidence="1">
    <location>
        <begin position="254"/>
        <end position="267"/>
    </location>
</feature>
<sequence length="267" mass="28719">MSHSLSLSHPHVIKVAAWVKRLLMDVALENDTPSLPSVPSQSQMFLTFLTSTLETSLLLTNPSGEEETDVAAVDTATDVFTLSCTLESMVSTSALSKMLGEEEEPGHPSVPNDSNFEWSSGLVCSSLLASLCSKSLSSPLITTTSTSAVKRQLKDLTGFLKKAVGTYAPHLDEGNLEKAGKVMADVIVGWERSKMEVAVSPSTPESKRPTPLGERNRVEDHQILQSQRGASSPSLPSSTLANPAFRTGGKEGEDNLEGNEENDYQRE</sequence>
<reference evidence="2" key="1">
    <citation type="submission" date="2022-07" db="EMBL/GenBank/DDBJ databases">
        <title>Genome analysis of Parmales, a sister group of diatoms, reveals the evolutionary specialization of diatoms from phago-mixotrophs to photoautotrophs.</title>
        <authorList>
            <person name="Ban H."/>
            <person name="Sato S."/>
            <person name="Yoshikawa S."/>
            <person name="Kazumasa Y."/>
            <person name="Nakamura Y."/>
            <person name="Ichinomiya M."/>
            <person name="Saitoh K."/>
            <person name="Sato N."/>
            <person name="Blanc-Mathieu R."/>
            <person name="Endo H."/>
            <person name="Kuwata A."/>
            <person name="Ogata H."/>
        </authorList>
    </citation>
    <scope>NUCLEOTIDE SEQUENCE</scope>
</reference>
<gene>
    <name evidence="2" type="ORF">TrRE_jg9174</name>
</gene>
<accession>A0A9W6ZF82</accession>
<proteinExistence type="predicted"/>
<evidence type="ECO:0000256" key="1">
    <source>
        <dbReference type="SAM" id="MobiDB-lite"/>
    </source>
</evidence>
<name>A0A9W6ZF82_9STRA</name>